<sequence>MDLLLVVEYAGGVCDADLMFVVVFGGASIDAAATRRQDHRFVVNEVIRNHFFYEIRGRTIREPESALLTMTRTIKTPLSTVLIFVSPVKILCNCRSMTQRHLWSVGAIPFQLVTENAPFNRNNPIQVLFCGDRPARFGGPRGGAPGEFGGVKGDAPAKYQPQFKVVQLCLKEAEKQTRGSVV</sequence>
<reference evidence="1 2" key="1">
    <citation type="journal article" date="2018" name="Science">
        <title>The opium poppy genome and morphinan production.</title>
        <authorList>
            <person name="Guo L."/>
            <person name="Winzer T."/>
            <person name="Yang X."/>
            <person name="Li Y."/>
            <person name="Ning Z."/>
            <person name="He Z."/>
            <person name="Teodor R."/>
            <person name="Lu Y."/>
            <person name="Bowser T.A."/>
            <person name="Graham I.A."/>
            <person name="Ye K."/>
        </authorList>
    </citation>
    <scope>NUCLEOTIDE SEQUENCE [LARGE SCALE GENOMIC DNA]</scope>
    <source>
        <strain evidence="2">cv. HN1</strain>
        <tissue evidence="1">Leaves</tissue>
    </source>
</reference>
<dbReference type="EMBL" id="CM010722">
    <property type="protein sequence ID" value="RZC74123.1"/>
    <property type="molecule type" value="Genomic_DNA"/>
</dbReference>
<organism evidence="1 2">
    <name type="scientific">Papaver somniferum</name>
    <name type="common">Opium poppy</name>
    <dbReference type="NCBI Taxonomy" id="3469"/>
    <lineage>
        <taxon>Eukaryota</taxon>
        <taxon>Viridiplantae</taxon>
        <taxon>Streptophyta</taxon>
        <taxon>Embryophyta</taxon>
        <taxon>Tracheophyta</taxon>
        <taxon>Spermatophyta</taxon>
        <taxon>Magnoliopsida</taxon>
        <taxon>Ranunculales</taxon>
        <taxon>Papaveraceae</taxon>
        <taxon>Papaveroideae</taxon>
        <taxon>Papaver</taxon>
    </lineage>
</organism>
<name>A0A4Y7KLA5_PAPSO</name>
<proteinExistence type="predicted"/>
<protein>
    <submittedName>
        <fullName evidence="1">Uncharacterized protein</fullName>
    </submittedName>
</protein>
<evidence type="ECO:0000313" key="1">
    <source>
        <dbReference type="EMBL" id="RZC74123.1"/>
    </source>
</evidence>
<dbReference type="AlphaFoldDB" id="A0A4Y7KLA5"/>
<gene>
    <name evidence="1" type="ORF">C5167_049604</name>
</gene>
<dbReference type="Gramene" id="RZC74123">
    <property type="protein sequence ID" value="RZC74123"/>
    <property type="gene ID" value="C5167_049604"/>
</dbReference>
<accession>A0A4Y7KLA5</accession>
<dbReference type="Proteomes" id="UP000316621">
    <property type="component" value="Chromosome 8"/>
</dbReference>
<evidence type="ECO:0000313" key="2">
    <source>
        <dbReference type="Proteomes" id="UP000316621"/>
    </source>
</evidence>
<keyword evidence="2" id="KW-1185">Reference proteome</keyword>